<protein>
    <submittedName>
        <fullName evidence="1">Uncharacterized protein</fullName>
    </submittedName>
</protein>
<name>A0ACC0WH69_9STRA</name>
<evidence type="ECO:0000313" key="1">
    <source>
        <dbReference type="EMBL" id="KAI9918000.1"/>
    </source>
</evidence>
<proteinExistence type="predicted"/>
<comment type="caution">
    <text evidence="1">The sequence shown here is derived from an EMBL/GenBank/DDBJ whole genome shotgun (WGS) entry which is preliminary data.</text>
</comment>
<evidence type="ECO:0000313" key="2">
    <source>
        <dbReference type="Proteomes" id="UP001163321"/>
    </source>
</evidence>
<accession>A0ACC0WH69</accession>
<organism evidence="1 2">
    <name type="scientific">Peronosclerospora sorghi</name>
    <dbReference type="NCBI Taxonomy" id="230839"/>
    <lineage>
        <taxon>Eukaryota</taxon>
        <taxon>Sar</taxon>
        <taxon>Stramenopiles</taxon>
        <taxon>Oomycota</taxon>
        <taxon>Peronosporomycetes</taxon>
        <taxon>Peronosporales</taxon>
        <taxon>Peronosporaceae</taxon>
        <taxon>Peronosclerospora</taxon>
    </lineage>
</organism>
<sequence length="241" mass="26211">MCSLRRQLLAVVGTALRALYREARGSGEDNARCLGNVTYYPDVFALLFGLCAAGVAIVNSMPSLLPDDLQVLVSQVHKAAQEVHDIFSNDGVTHPLLLLALKLLANKDHFKSSCNNGGKQDGEDTEQSAVACSWLPARDAGMPSEAKEKVRTGFARGRVKLVVATVAFGMGLTRKKSMRSPYVQQIGRAGRYGKADRAVLYLLNDDTVHFRSLVFSTALHRHQLQQLIALVFDAPSLSLST</sequence>
<gene>
    <name evidence="1" type="ORF">PsorP6_012739</name>
</gene>
<dbReference type="EMBL" id="CM047592">
    <property type="protein sequence ID" value="KAI9918000.1"/>
    <property type="molecule type" value="Genomic_DNA"/>
</dbReference>
<keyword evidence="2" id="KW-1185">Reference proteome</keyword>
<reference evidence="1 2" key="1">
    <citation type="journal article" date="2022" name="bioRxiv">
        <title>The genome of the oomycete Peronosclerospora sorghi, a cosmopolitan pathogen of maize and sorghum, is inflated with dispersed pseudogenes.</title>
        <authorList>
            <person name="Fletcher K."/>
            <person name="Martin F."/>
            <person name="Isakeit T."/>
            <person name="Cavanaugh K."/>
            <person name="Magill C."/>
            <person name="Michelmore R."/>
        </authorList>
    </citation>
    <scope>NUCLEOTIDE SEQUENCE [LARGE SCALE GENOMIC DNA]</scope>
    <source>
        <strain evidence="1">P6</strain>
    </source>
</reference>
<dbReference type="Proteomes" id="UP001163321">
    <property type="component" value="Chromosome 13"/>
</dbReference>